<dbReference type="InterPro" id="IPR013088">
    <property type="entry name" value="Znf_NHR/GATA"/>
</dbReference>
<feature type="compositionally biased region" description="Polar residues" evidence="1">
    <location>
        <begin position="1003"/>
        <end position="1013"/>
    </location>
</feature>
<feature type="compositionally biased region" description="Basic residues" evidence="1">
    <location>
        <begin position="239"/>
        <end position="252"/>
    </location>
</feature>
<evidence type="ECO:0000256" key="1">
    <source>
        <dbReference type="SAM" id="MobiDB-lite"/>
    </source>
</evidence>
<feature type="region of interest" description="Disordered" evidence="1">
    <location>
        <begin position="776"/>
        <end position="817"/>
    </location>
</feature>
<keyword evidence="4" id="KW-1185">Reference proteome</keyword>
<dbReference type="InterPro" id="IPR057725">
    <property type="entry name" value="Ams2-SPT21_N"/>
</dbReference>
<dbReference type="InterPro" id="IPR042403">
    <property type="entry name" value="Spt21/Ams2"/>
</dbReference>
<dbReference type="OrthoDB" id="3199820at2759"/>
<gene>
    <name evidence="3" type="ORF">EPUL_006101</name>
</gene>
<dbReference type="STRING" id="225359.A0A2S4PN14"/>
<feature type="compositionally biased region" description="Basic and acidic residues" evidence="1">
    <location>
        <begin position="567"/>
        <end position="581"/>
    </location>
</feature>
<dbReference type="GO" id="GO:0006357">
    <property type="term" value="P:regulation of transcription by RNA polymerase II"/>
    <property type="evidence" value="ECO:0007669"/>
    <property type="project" value="TreeGrafter"/>
</dbReference>
<dbReference type="GO" id="GO:0008270">
    <property type="term" value="F:zinc ion binding"/>
    <property type="evidence" value="ECO:0007669"/>
    <property type="project" value="InterPro"/>
</dbReference>
<protein>
    <recommendedName>
        <fullName evidence="2">Ams2/SPT21 N-terminal domain-containing protein</fullName>
    </recommendedName>
</protein>
<feature type="non-terminal residue" evidence="3">
    <location>
        <position position="1"/>
    </location>
</feature>
<dbReference type="EMBL" id="PEDP01001596">
    <property type="protein sequence ID" value="POS83429.1"/>
    <property type="molecule type" value="Genomic_DNA"/>
</dbReference>
<sequence>ILLVKILYTFDVENKINHLARWPDVLSIRKFMINETTTIGVVELQTCLRAILKASPELISNTLQDYTVYAHDFSECDYPLVGQGLLSKSLKLSSPSLKQNSHQPHQLLTGRISNEINCIFTTGVKETLEVKMRLVPMPIYERRQTDWTCKCKQSFYPATNLLESVEWNTMVPKVSNSKANDTLPISFMEFQHGIESNIKMNSHTITPKLQNQQRSTLFHDGTTEDSGNESTETLTITRKSAKSSKTSSKRVRSNISRASLAEGCASSYEEGTEGEEAMAPKKRAKVQKIQRNIKSTFGQKLDSFKDAAETSGSLRLFRPASTINNHNNLANGILEDTIRVTTPIPYLSEEQDNVNPKPHLKLKLRRDSNLPYDSSRSIEKRDDLLHYSTESMDASPERNRSPFDTDTPPGMTSSPPMLKIRSSARIRSSPPCPSSPCLPQLPTLDSRFLAESFEKLPTEIDATVFGGKNSESEVKKDKKSQKKRHSLNTEVSLKHGKREFIIEEECPGPMDQLPTKMPIFHQQTRARCATSRNKNIMSDDAHAPSLRRKSRTPSCKSKPKIQPIKPVVEDTAERSQSDKGHITSTNTRHASQALVPLISKNSSSRPEIPASDPVLPQNNRLYPQNISGTLNLVEAQRIKNLSLMPSSTLHPPSIGQNNTITSQSNTKKEMIKQKLEIAIANGEMPPFCCNCGAIETPTWRKAWSKEMKGEPGYYEYSDEPGRVTAIIILTRDSEGKPTSYNLVKKYLGKDENQDDYNDYLLCNPCGIWMSKYKTSRPEERWESNSERASKAEPKKRPTQRVSRPKKTQNSLLPTPVSEASYFPSDAPSMLNDAIECTEKISPEDLNKISASSLMENKPQSIRFLENLASKSSNGSSKAIPATIQSSPVRSIGTRQTPIELEDDLGNTRRLLFPSPQKDEVSKILTETITNSGTKIKKLSDNDETQCMTNEKENLTPIHAVEQSIDARILQLFGEELSKEDNQRPKTPTQNSMAVTTEDLFKTPTRSSPTSRMITRSMSKSARSNKSSRKILELCRTPSSVRQRQPPKLDDAFESPFTATLSQLISDAKKTNSSASNFDFTNLSTFSEVAGANLDMNIDFSMDDFFSTDMLNSNTCPNDFGELEFNANSLESITADLTWQDLDCFNYDHPDRVSISTVVRPDPSTESKEKKKLESREE</sequence>
<dbReference type="Proteomes" id="UP000237438">
    <property type="component" value="Unassembled WGS sequence"/>
</dbReference>
<evidence type="ECO:0000313" key="4">
    <source>
        <dbReference type="Proteomes" id="UP000237438"/>
    </source>
</evidence>
<dbReference type="GO" id="GO:0030466">
    <property type="term" value="P:silent mating-type cassette heterochromatin formation"/>
    <property type="evidence" value="ECO:0007669"/>
    <property type="project" value="TreeGrafter"/>
</dbReference>
<feature type="compositionally biased region" description="Low complexity" evidence="1">
    <location>
        <begin position="1015"/>
        <end position="1024"/>
    </location>
</feature>
<accession>A0A2S4PN14</accession>
<dbReference type="AlphaFoldDB" id="A0A2S4PN14"/>
<feature type="compositionally biased region" description="Basic and acidic residues" evidence="1">
    <location>
        <begin position="1162"/>
        <end position="1177"/>
    </location>
</feature>
<dbReference type="PANTHER" id="PTHR39147:SF1">
    <property type="entry name" value="PROTEIN SPT21"/>
    <property type="match status" value="1"/>
</dbReference>
<feature type="compositionally biased region" description="Basic and acidic residues" evidence="1">
    <location>
        <begin position="376"/>
        <end position="385"/>
    </location>
</feature>
<feature type="non-terminal residue" evidence="3">
    <location>
        <position position="1177"/>
    </location>
</feature>
<feature type="region of interest" description="Disordered" evidence="1">
    <location>
        <begin position="348"/>
        <end position="417"/>
    </location>
</feature>
<feature type="region of interest" description="Disordered" evidence="1">
    <location>
        <begin position="1154"/>
        <end position="1177"/>
    </location>
</feature>
<feature type="compositionally biased region" description="Basic residues" evidence="1">
    <location>
        <begin position="796"/>
        <end position="806"/>
    </location>
</feature>
<reference evidence="3 4" key="1">
    <citation type="submission" date="2017-10" db="EMBL/GenBank/DDBJ databases">
        <title>Development of genomic resources for the powdery mildew, Erysiphe pulchra.</title>
        <authorList>
            <person name="Wadl P.A."/>
            <person name="Mack B.M."/>
            <person name="Moore G."/>
            <person name="Beltz S.B."/>
        </authorList>
    </citation>
    <scope>NUCLEOTIDE SEQUENCE [LARGE SCALE GENOMIC DNA]</scope>
    <source>
        <strain evidence="3">Cflorida</strain>
    </source>
</reference>
<evidence type="ECO:0000259" key="2">
    <source>
        <dbReference type="Pfam" id="PF25823"/>
    </source>
</evidence>
<organism evidence="3 4">
    <name type="scientific">Erysiphe pulchra</name>
    <dbReference type="NCBI Taxonomy" id="225359"/>
    <lineage>
        <taxon>Eukaryota</taxon>
        <taxon>Fungi</taxon>
        <taxon>Dikarya</taxon>
        <taxon>Ascomycota</taxon>
        <taxon>Pezizomycotina</taxon>
        <taxon>Leotiomycetes</taxon>
        <taxon>Erysiphales</taxon>
        <taxon>Erysiphaceae</taxon>
        <taxon>Erysiphe</taxon>
    </lineage>
</organism>
<feature type="region of interest" description="Disordered" evidence="1">
    <location>
        <begin position="218"/>
        <end position="283"/>
    </location>
</feature>
<dbReference type="Pfam" id="PF25823">
    <property type="entry name" value="Ams2-SPT21_N"/>
    <property type="match status" value="1"/>
</dbReference>
<feature type="region of interest" description="Disordered" evidence="1">
    <location>
        <begin position="1000"/>
        <end position="1028"/>
    </location>
</feature>
<dbReference type="SUPFAM" id="SSF57716">
    <property type="entry name" value="Glucocorticoid receptor-like (DNA-binding domain)"/>
    <property type="match status" value="1"/>
</dbReference>
<evidence type="ECO:0000313" key="3">
    <source>
        <dbReference type="EMBL" id="POS83429.1"/>
    </source>
</evidence>
<feature type="domain" description="Ams2/SPT21 N-terminal" evidence="2">
    <location>
        <begin position="4"/>
        <end position="136"/>
    </location>
</feature>
<feature type="region of interest" description="Disordered" evidence="1">
    <location>
        <begin position="532"/>
        <end position="592"/>
    </location>
</feature>
<feature type="compositionally biased region" description="Polar residues" evidence="1">
    <location>
        <begin position="224"/>
        <end position="234"/>
    </location>
</feature>
<name>A0A2S4PN14_9PEZI</name>
<comment type="caution">
    <text evidence="3">The sequence shown here is derived from an EMBL/GenBank/DDBJ whole genome shotgun (WGS) entry which is preliminary data.</text>
</comment>
<proteinExistence type="predicted"/>
<dbReference type="GO" id="GO:0000183">
    <property type="term" value="P:rDNA heterochromatin formation"/>
    <property type="evidence" value="ECO:0007669"/>
    <property type="project" value="TreeGrafter"/>
</dbReference>
<feature type="compositionally biased region" description="Basic and acidic residues" evidence="1">
    <location>
        <begin position="776"/>
        <end position="795"/>
    </location>
</feature>
<dbReference type="Gene3D" id="3.30.50.10">
    <property type="entry name" value="Erythroid Transcription Factor GATA-1, subunit A"/>
    <property type="match status" value="1"/>
</dbReference>
<dbReference type="PANTHER" id="PTHR39147">
    <property type="entry name" value="PROTEIN SPT21"/>
    <property type="match status" value="1"/>
</dbReference>